<evidence type="ECO:0000313" key="10">
    <source>
        <dbReference type="EMBL" id="QXM05205.1"/>
    </source>
</evidence>
<dbReference type="PANTHER" id="PTHR38438">
    <property type="entry name" value="RIBOFLAVIN TRANSPORTER RIBU"/>
    <property type="match status" value="1"/>
</dbReference>
<keyword evidence="4 8" id="KW-1003">Cell membrane</keyword>
<evidence type="ECO:0000256" key="1">
    <source>
        <dbReference type="ARBA" id="ARBA00004651"/>
    </source>
</evidence>
<feature type="transmembrane region" description="Helical" evidence="9">
    <location>
        <begin position="26"/>
        <end position="50"/>
    </location>
</feature>
<evidence type="ECO:0000256" key="7">
    <source>
        <dbReference type="ARBA" id="ARBA00023136"/>
    </source>
</evidence>
<dbReference type="PANTHER" id="PTHR38438:SF1">
    <property type="entry name" value="RIBOFLAVIN TRANSPORTER RIBU"/>
    <property type="match status" value="1"/>
</dbReference>
<reference evidence="10" key="1">
    <citation type="submission" date="2021-07" db="EMBL/GenBank/DDBJ databases">
        <title>Complete genome sequence of Crassaminicella sp. 143-21, isolated from a deep-sea hydrothermal vent.</title>
        <authorList>
            <person name="Li X."/>
        </authorList>
    </citation>
    <scope>NUCLEOTIDE SEQUENCE</scope>
    <source>
        <strain evidence="10">143-21</strain>
    </source>
</reference>
<comment type="similarity">
    <text evidence="2 8">Belongs to the prokaryotic riboflavin transporter (P-RFT) (TC 2.A.87) family.</text>
</comment>
<proteinExistence type="inferred from homology"/>
<keyword evidence="6 9" id="KW-1133">Transmembrane helix</keyword>
<dbReference type="PIRSF" id="PIRSF037778">
    <property type="entry name" value="UCP037778_transp_RibU"/>
    <property type="match status" value="1"/>
</dbReference>
<dbReference type="InterPro" id="IPR025720">
    <property type="entry name" value="RibU"/>
</dbReference>
<keyword evidence="7 8" id="KW-0472">Membrane</keyword>
<protein>
    <recommendedName>
        <fullName evidence="8">Riboflavin transporter</fullName>
    </recommendedName>
</protein>
<organism evidence="10 11">
    <name type="scientific">Crassaminicella indica</name>
    <dbReference type="NCBI Taxonomy" id="2855394"/>
    <lineage>
        <taxon>Bacteria</taxon>
        <taxon>Bacillati</taxon>
        <taxon>Bacillota</taxon>
        <taxon>Clostridia</taxon>
        <taxon>Eubacteriales</taxon>
        <taxon>Clostridiaceae</taxon>
        <taxon>Crassaminicella</taxon>
    </lineage>
</organism>
<gene>
    <name evidence="10" type="ORF">KVH43_07315</name>
</gene>
<feature type="transmembrane region" description="Helical" evidence="9">
    <location>
        <begin position="89"/>
        <end position="110"/>
    </location>
</feature>
<evidence type="ECO:0000256" key="9">
    <source>
        <dbReference type="SAM" id="Phobius"/>
    </source>
</evidence>
<evidence type="ECO:0000256" key="2">
    <source>
        <dbReference type="ARBA" id="ARBA00005540"/>
    </source>
</evidence>
<dbReference type="InterPro" id="IPR024529">
    <property type="entry name" value="ECF_trnsprt_substrate-spec"/>
</dbReference>
<evidence type="ECO:0000256" key="4">
    <source>
        <dbReference type="ARBA" id="ARBA00022475"/>
    </source>
</evidence>
<keyword evidence="11" id="KW-1185">Reference proteome</keyword>
<feature type="transmembrane region" description="Helical" evidence="9">
    <location>
        <begin position="57"/>
        <end position="77"/>
    </location>
</feature>
<evidence type="ECO:0000256" key="5">
    <source>
        <dbReference type="ARBA" id="ARBA00022692"/>
    </source>
</evidence>
<dbReference type="EMBL" id="CP078093">
    <property type="protein sequence ID" value="QXM05205.1"/>
    <property type="molecule type" value="Genomic_DNA"/>
</dbReference>
<dbReference type="Pfam" id="PF12822">
    <property type="entry name" value="ECF_trnsprt"/>
    <property type="match status" value="1"/>
</dbReference>
<evidence type="ECO:0000256" key="6">
    <source>
        <dbReference type="ARBA" id="ARBA00022989"/>
    </source>
</evidence>
<accession>A0ABX8R848</accession>
<evidence type="ECO:0000313" key="11">
    <source>
        <dbReference type="Proteomes" id="UP000886818"/>
    </source>
</evidence>
<keyword evidence="5 9" id="KW-0812">Transmembrane</keyword>
<dbReference type="RefSeq" id="WP_218281905.1">
    <property type="nucleotide sequence ID" value="NZ_CP078093.1"/>
</dbReference>
<evidence type="ECO:0000256" key="8">
    <source>
        <dbReference type="PIRNR" id="PIRNR037778"/>
    </source>
</evidence>
<comment type="subcellular location">
    <subcellularLocation>
        <location evidence="1">Cell membrane</location>
        <topology evidence="1">Multi-pass membrane protein</topology>
    </subcellularLocation>
</comment>
<comment type="function">
    <text evidence="8">Probably a riboflavin-binding protein that interacts with the energy-coupling factor (ECF) ABC-transporter complex.</text>
</comment>
<feature type="transmembrane region" description="Helical" evidence="9">
    <location>
        <begin position="174"/>
        <end position="198"/>
    </location>
</feature>
<sequence>MNKATAIEKKSCRLKSIGTVNGLTKISILSVFAYVIMFIEIPIFFLPGFLKIDFSDLPALIGGLALGPAAGIMIEFIKNLLHFITKTTTGGVGEFANFLVGIALIIPASISYQKYRTKKGAMAGIIVGVITMSVVGALANYYMLLPFYAKVMPLEQIISLSAAANDAIVDIKTLVLYGVVPFNLIKGIMVAILTGFLYKKLSPILKTR</sequence>
<keyword evidence="3 8" id="KW-0813">Transport</keyword>
<dbReference type="Proteomes" id="UP000886818">
    <property type="component" value="Chromosome"/>
</dbReference>
<name>A0ABX8R848_9CLOT</name>
<evidence type="ECO:0000256" key="3">
    <source>
        <dbReference type="ARBA" id="ARBA00022448"/>
    </source>
</evidence>
<feature type="transmembrane region" description="Helical" evidence="9">
    <location>
        <begin position="122"/>
        <end position="144"/>
    </location>
</feature>